<organism evidence="2 3">
    <name type="scientific">Pleurotus ostreatus (strain PC15)</name>
    <name type="common">Oyster mushroom</name>
    <dbReference type="NCBI Taxonomy" id="1137138"/>
    <lineage>
        <taxon>Eukaryota</taxon>
        <taxon>Fungi</taxon>
        <taxon>Dikarya</taxon>
        <taxon>Basidiomycota</taxon>
        <taxon>Agaricomycotina</taxon>
        <taxon>Agaricomycetes</taxon>
        <taxon>Agaricomycetidae</taxon>
        <taxon>Agaricales</taxon>
        <taxon>Pleurotineae</taxon>
        <taxon>Pleurotaceae</taxon>
        <taxon>Pleurotus</taxon>
    </lineage>
</organism>
<sequence length="287" mass="31831">MSSQASATITGLAVLENPRFYDTKQSNSFVFDAQFYLAPHVTLVAQLRYYNAKGDHFDPMGQYVVCSTIAKTQEGAKLGSLDIKPEEYHVVGDIIWLIRVSATKQQLRNRPWISVSGAAIIPSKDSGTFQVNAVQFTHANRNTGHLSTMPIEAMFPDTPRYAKKPIPKPNTYVTLGGFLSRYTEKNNIPDRFYIEVDHVVFLGRSQIPVETPGKSPFEGSCRKRKQGLKFSFDDDDDDDDDEKDLETPCKKARLSGDTGSSLFGGMKPITGPLNSLSDTSSSRSESE</sequence>
<reference evidence="3" key="1">
    <citation type="journal article" date="2014" name="Proc. Natl. Acad. Sci. U.S.A.">
        <title>Extensive sampling of basidiomycete genomes demonstrates inadequacy of the white-rot/brown-rot paradigm for wood decay fungi.</title>
        <authorList>
            <person name="Riley R."/>
            <person name="Salamov A.A."/>
            <person name="Brown D.W."/>
            <person name="Nagy L.G."/>
            <person name="Floudas D."/>
            <person name="Held B.W."/>
            <person name="Levasseur A."/>
            <person name="Lombard V."/>
            <person name="Morin E."/>
            <person name="Otillar R."/>
            <person name="Lindquist E.A."/>
            <person name="Sun H."/>
            <person name="LaButti K.M."/>
            <person name="Schmutz J."/>
            <person name="Jabbour D."/>
            <person name="Luo H."/>
            <person name="Baker S.E."/>
            <person name="Pisabarro A.G."/>
            <person name="Walton J.D."/>
            <person name="Blanchette R.A."/>
            <person name="Henrissat B."/>
            <person name="Martin F."/>
            <person name="Cullen D."/>
            <person name="Hibbett D.S."/>
            <person name="Grigoriev I.V."/>
        </authorList>
    </citation>
    <scope>NUCLEOTIDE SEQUENCE [LARGE SCALE GENOMIC DNA]</scope>
    <source>
        <strain evidence="3">PC15</strain>
    </source>
</reference>
<dbReference type="InParanoid" id="A0A067P136"/>
<proteinExistence type="predicted"/>
<dbReference type="VEuPathDB" id="FungiDB:PLEOSDRAFT_1098924"/>
<dbReference type="OrthoDB" id="2652955at2759"/>
<dbReference type="AlphaFoldDB" id="A0A067P136"/>
<name>A0A067P136_PLEO1</name>
<feature type="compositionally biased region" description="Low complexity" evidence="1">
    <location>
        <begin position="275"/>
        <end position="287"/>
    </location>
</feature>
<protein>
    <submittedName>
        <fullName evidence="2">Uncharacterized protein</fullName>
    </submittedName>
</protein>
<accession>A0A067P136</accession>
<feature type="region of interest" description="Disordered" evidence="1">
    <location>
        <begin position="229"/>
        <end position="287"/>
    </location>
</feature>
<feature type="compositionally biased region" description="Acidic residues" evidence="1">
    <location>
        <begin position="233"/>
        <end position="244"/>
    </location>
</feature>
<gene>
    <name evidence="2" type="ORF">PLEOSDRAFT_1098924</name>
</gene>
<evidence type="ECO:0000256" key="1">
    <source>
        <dbReference type="SAM" id="MobiDB-lite"/>
    </source>
</evidence>
<dbReference type="EMBL" id="KL198004">
    <property type="protein sequence ID" value="KDQ32940.1"/>
    <property type="molecule type" value="Genomic_DNA"/>
</dbReference>
<evidence type="ECO:0000313" key="2">
    <source>
        <dbReference type="EMBL" id="KDQ32940.1"/>
    </source>
</evidence>
<evidence type="ECO:0000313" key="3">
    <source>
        <dbReference type="Proteomes" id="UP000027073"/>
    </source>
</evidence>
<dbReference type="Proteomes" id="UP000027073">
    <property type="component" value="Unassembled WGS sequence"/>
</dbReference>
<dbReference type="STRING" id="1137138.A0A067P136"/>
<dbReference type="HOGENOM" id="CLU_970170_0_0_1"/>